<dbReference type="Proteomes" id="UP000722485">
    <property type="component" value="Unassembled WGS sequence"/>
</dbReference>
<feature type="compositionally biased region" description="Basic and acidic residues" evidence="1">
    <location>
        <begin position="135"/>
        <end position="149"/>
    </location>
</feature>
<reference evidence="2" key="1">
    <citation type="submission" date="2020-03" db="EMBL/GenBank/DDBJ databases">
        <title>Draft Genome Sequence of Cylindrodendrum hubeiense.</title>
        <authorList>
            <person name="Buettner E."/>
            <person name="Kellner H."/>
        </authorList>
    </citation>
    <scope>NUCLEOTIDE SEQUENCE</scope>
    <source>
        <strain evidence="2">IHI 201604</strain>
    </source>
</reference>
<feature type="compositionally biased region" description="Basic and acidic residues" evidence="1">
    <location>
        <begin position="40"/>
        <end position="50"/>
    </location>
</feature>
<feature type="region of interest" description="Disordered" evidence="1">
    <location>
        <begin position="1"/>
        <end position="179"/>
    </location>
</feature>
<sequence>MSVNRNPDSITPAIGEFSSKVPRSQPLTTKGHAPGVKVGNDAKPEFHLETHPPGTAPADRSFAPQPRSEIPGQALNPDMQDGTAAKETLPGATSADVHQGYGHPGEGMTSKELHGGKRKHVGSGLEGVGANASDPIHERGFDIDHEKGQRSKSGGTEDWTVAEEQIPVTAEELASELQT</sequence>
<comment type="caution">
    <text evidence="2">The sequence shown here is derived from an EMBL/GenBank/DDBJ whole genome shotgun (WGS) entry which is preliminary data.</text>
</comment>
<organism evidence="2 3">
    <name type="scientific">Cylindrodendrum hubeiense</name>
    <dbReference type="NCBI Taxonomy" id="595255"/>
    <lineage>
        <taxon>Eukaryota</taxon>
        <taxon>Fungi</taxon>
        <taxon>Dikarya</taxon>
        <taxon>Ascomycota</taxon>
        <taxon>Pezizomycotina</taxon>
        <taxon>Sordariomycetes</taxon>
        <taxon>Hypocreomycetidae</taxon>
        <taxon>Hypocreales</taxon>
        <taxon>Nectriaceae</taxon>
        <taxon>Cylindrodendrum</taxon>
    </lineage>
</organism>
<accession>A0A9P5H0Q9</accession>
<keyword evidence="3" id="KW-1185">Reference proteome</keyword>
<gene>
    <name evidence="2" type="ORF">G7Z17_g13048</name>
</gene>
<name>A0A9P5H0Q9_9HYPO</name>
<dbReference type="AlphaFoldDB" id="A0A9P5H0Q9"/>
<evidence type="ECO:0000256" key="1">
    <source>
        <dbReference type="SAM" id="MobiDB-lite"/>
    </source>
</evidence>
<dbReference type="EMBL" id="JAANBB010000672">
    <property type="protein sequence ID" value="KAF7536455.1"/>
    <property type="molecule type" value="Genomic_DNA"/>
</dbReference>
<evidence type="ECO:0000313" key="2">
    <source>
        <dbReference type="EMBL" id="KAF7536455.1"/>
    </source>
</evidence>
<protein>
    <submittedName>
        <fullName evidence="2">Uncharacterized protein</fullName>
    </submittedName>
</protein>
<dbReference type="OrthoDB" id="3260716at2759"/>
<evidence type="ECO:0000313" key="3">
    <source>
        <dbReference type="Proteomes" id="UP000722485"/>
    </source>
</evidence>
<proteinExistence type="predicted"/>